<accession>A0ABP9AQX5</accession>
<dbReference type="SUPFAM" id="SSF54593">
    <property type="entry name" value="Glyoxalase/Bleomycin resistance protein/Dihydroxybiphenyl dioxygenase"/>
    <property type="match status" value="1"/>
</dbReference>
<dbReference type="InterPro" id="IPR029068">
    <property type="entry name" value="Glyas_Bleomycin-R_OHBP_Dase"/>
</dbReference>
<evidence type="ECO:0000259" key="4">
    <source>
        <dbReference type="PROSITE" id="PS51819"/>
    </source>
</evidence>
<dbReference type="CDD" id="cd08349">
    <property type="entry name" value="BLMA_like"/>
    <property type="match status" value="1"/>
</dbReference>
<name>A0ABP9AQX5_9SPHI</name>
<sequence length="118" mass="13834">MNIIPILRIFDVEKAKEFYVQWLGFQVDWEHRYGDNFPLYLQISKGPLKIHLSEHYGDGTPGTKVFIDYTDNLENWQQQLLAAQYKYYRPGLEDAPWGAKTMSIIDPFGNTLLFSQQT</sequence>
<gene>
    <name evidence="5" type="ORF">GCM10023231_10220</name>
</gene>
<evidence type="ECO:0000313" key="5">
    <source>
        <dbReference type="EMBL" id="GAA4784462.1"/>
    </source>
</evidence>
<evidence type="ECO:0000313" key="6">
    <source>
        <dbReference type="Proteomes" id="UP001501411"/>
    </source>
</evidence>
<dbReference type="InterPro" id="IPR000335">
    <property type="entry name" value="Bleomycin-R"/>
</dbReference>
<organism evidence="5 6">
    <name type="scientific">Olivibacter ginsenosidimutans</name>
    <dbReference type="NCBI Taxonomy" id="1176537"/>
    <lineage>
        <taxon>Bacteria</taxon>
        <taxon>Pseudomonadati</taxon>
        <taxon>Bacteroidota</taxon>
        <taxon>Sphingobacteriia</taxon>
        <taxon>Sphingobacteriales</taxon>
        <taxon>Sphingobacteriaceae</taxon>
        <taxon>Olivibacter</taxon>
    </lineage>
</organism>
<proteinExistence type="inferred from homology"/>
<evidence type="ECO:0000256" key="1">
    <source>
        <dbReference type="ARBA" id="ARBA00011051"/>
    </source>
</evidence>
<keyword evidence="6" id="KW-1185">Reference proteome</keyword>
<reference evidence="6" key="1">
    <citation type="journal article" date="2019" name="Int. J. Syst. Evol. Microbiol.">
        <title>The Global Catalogue of Microorganisms (GCM) 10K type strain sequencing project: providing services to taxonomists for standard genome sequencing and annotation.</title>
        <authorList>
            <consortium name="The Broad Institute Genomics Platform"/>
            <consortium name="The Broad Institute Genome Sequencing Center for Infectious Disease"/>
            <person name="Wu L."/>
            <person name="Ma J."/>
        </authorList>
    </citation>
    <scope>NUCLEOTIDE SEQUENCE [LARGE SCALE GENOMIC DNA]</scope>
    <source>
        <strain evidence="6">JCM 18200</strain>
    </source>
</reference>
<dbReference type="InterPro" id="IPR037523">
    <property type="entry name" value="VOC_core"/>
</dbReference>
<comment type="similarity">
    <text evidence="1">Belongs to the bleomycin resistance protein family.</text>
</comment>
<feature type="domain" description="VOC" evidence="4">
    <location>
        <begin position="1"/>
        <end position="117"/>
    </location>
</feature>
<dbReference type="EMBL" id="BAABIQ010000005">
    <property type="protein sequence ID" value="GAA4784462.1"/>
    <property type="molecule type" value="Genomic_DNA"/>
</dbReference>
<evidence type="ECO:0000256" key="2">
    <source>
        <dbReference type="ARBA" id="ARBA00021572"/>
    </source>
</evidence>
<dbReference type="Proteomes" id="UP001501411">
    <property type="component" value="Unassembled WGS sequence"/>
</dbReference>
<comment type="caution">
    <text evidence="5">The sequence shown here is derived from an EMBL/GenBank/DDBJ whole genome shotgun (WGS) entry which is preliminary data.</text>
</comment>
<protein>
    <recommendedName>
        <fullName evidence="2">Bleomycin resistance protein</fullName>
    </recommendedName>
</protein>
<dbReference type="Gene3D" id="3.10.180.10">
    <property type="entry name" value="2,3-Dihydroxybiphenyl 1,2-Dioxygenase, domain 1"/>
    <property type="match status" value="1"/>
</dbReference>
<dbReference type="PROSITE" id="PS51819">
    <property type="entry name" value="VOC"/>
    <property type="match status" value="1"/>
</dbReference>
<keyword evidence="3" id="KW-0046">Antibiotic resistance</keyword>
<evidence type="ECO:0000256" key="3">
    <source>
        <dbReference type="ARBA" id="ARBA00023251"/>
    </source>
</evidence>
<dbReference type="Pfam" id="PF19581">
    <property type="entry name" value="Glyoxalase_7"/>
    <property type="match status" value="1"/>
</dbReference>